<evidence type="ECO:0000313" key="1">
    <source>
        <dbReference type="EMBL" id="TDK64481.1"/>
    </source>
</evidence>
<accession>A0A4R5VZ92</accession>
<evidence type="ECO:0008006" key="3">
    <source>
        <dbReference type="Google" id="ProtNLM"/>
    </source>
</evidence>
<dbReference type="Proteomes" id="UP000294829">
    <property type="component" value="Unassembled WGS sequence"/>
</dbReference>
<keyword evidence="2" id="KW-1185">Reference proteome</keyword>
<proteinExistence type="predicted"/>
<reference evidence="1 2" key="1">
    <citation type="submission" date="2019-03" db="EMBL/GenBank/DDBJ databases">
        <title>Sapientia aquatica gen. nov., sp. nov., isolated from a crater lake.</title>
        <authorList>
            <person name="Felfoldi T."/>
            <person name="Szabo A."/>
            <person name="Toth E."/>
            <person name="Schumann P."/>
            <person name="Keki Z."/>
            <person name="Marialigeti K."/>
            <person name="Mathe I."/>
        </authorList>
    </citation>
    <scope>NUCLEOTIDE SEQUENCE [LARGE SCALE GENOMIC DNA]</scope>
    <source>
        <strain evidence="1 2">SA-152</strain>
    </source>
</reference>
<dbReference type="RefSeq" id="WP_133329451.1">
    <property type="nucleotide sequence ID" value="NZ_SMYL01000007.1"/>
</dbReference>
<dbReference type="EMBL" id="SMYL01000007">
    <property type="protein sequence ID" value="TDK64481.1"/>
    <property type="molecule type" value="Genomic_DNA"/>
</dbReference>
<protein>
    <recommendedName>
        <fullName evidence="3">DUF3052 family protein</fullName>
    </recommendedName>
</protein>
<sequence length="133" mass="14930">MSPLFSKLNLTKQQRIVVLNAPPSFQSELANLAGIEILTQRSALKSIDFALIFVTQQSQVEQTSATLGANDLGDVIVWFAYPKGTSKNFKSDLSRDQGWEALKALGFDTVRQVAIDEDWPALRFRRIEFIGKR</sequence>
<dbReference type="AlphaFoldDB" id="A0A4R5VZ92"/>
<name>A0A4R5VZ92_9BURK</name>
<dbReference type="OrthoDB" id="9800461at2"/>
<comment type="caution">
    <text evidence="1">The sequence shown here is derived from an EMBL/GenBank/DDBJ whole genome shotgun (WGS) entry which is preliminary data.</text>
</comment>
<organism evidence="1 2">
    <name type="scientific">Sapientia aquatica</name>
    <dbReference type="NCBI Taxonomy" id="1549640"/>
    <lineage>
        <taxon>Bacteria</taxon>
        <taxon>Pseudomonadati</taxon>
        <taxon>Pseudomonadota</taxon>
        <taxon>Betaproteobacteria</taxon>
        <taxon>Burkholderiales</taxon>
        <taxon>Oxalobacteraceae</taxon>
        <taxon>Sapientia</taxon>
    </lineage>
</organism>
<evidence type="ECO:0000313" key="2">
    <source>
        <dbReference type="Proteomes" id="UP000294829"/>
    </source>
</evidence>
<gene>
    <name evidence="1" type="ORF">E2I14_13625</name>
</gene>